<dbReference type="Proteomes" id="UP001295794">
    <property type="component" value="Unassembled WGS sequence"/>
</dbReference>
<accession>A0AAD2HBY1</accession>
<reference evidence="1" key="1">
    <citation type="submission" date="2023-11" db="EMBL/GenBank/DDBJ databases">
        <authorList>
            <person name="De Vega J J."/>
            <person name="De Vega J J."/>
        </authorList>
    </citation>
    <scope>NUCLEOTIDE SEQUENCE</scope>
</reference>
<evidence type="ECO:0000313" key="1">
    <source>
        <dbReference type="EMBL" id="CAK5271940.1"/>
    </source>
</evidence>
<sequence length="85" mass="9277">MTLLYVSASASPSFPFLSVIYSGISPKKAETLCLVVEMLAGCLMCFRCNTNAWITVPVLSSPRFTRVQYHVFQVFNCPCASSACA</sequence>
<protein>
    <submittedName>
        <fullName evidence="1">Uncharacterized protein</fullName>
    </submittedName>
</protein>
<comment type="caution">
    <text evidence="1">The sequence shown here is derived from an EMBL/GenBank/DDBJ whole genome shotgun (WGS) entry which is preliminary data.</text>
</comment>
<dbReference type="AlphaFoldDB" id="A0AAD2HBY1"/>
<gene>
    <name evidence="1" type="ORF">MYCIT1_LOCUS17380</name>
</gene>
<dbReference type="EMBL" id="CAVNYO010000180">
    <property type="protein sequence ID" value="CAK5271940.1"/>
    <property type="molecule type" value="Genomic_DNA"/>
</dbReference>
<evidence type="ECO:0000313" key="2">
    <source>
        <dbReference type="Proteomes" id="UP001295794"/>
    </source>
</evidence>
<organism evidence="1 2">
    <name type="scientific">Mycena citricolor</name>
    <dbReference type="NCBI Taxonomy" id="2018698"/>
    <lineage>
        <taxon>Eukaryota</taxon>
        <taxon>Fungi</taxon>
        <taxon>Dikarya</taxon>
        <taxon>Basidiomycota</taxon>
        <taxon>Agaricomycotina</taxon>
        <taxon>Agaricomycetes</taxon>
        <taxon>Agaricomycetidae</taxon>
        <taxon>Agaricales</taxon>
        <taxon>Marasmiineae</taxon>
        <taxon>Mycenaceae</taxon>
        <taxon>Mycena</taxon>
    </lineage>
</organism>
<name>A0AAD2HBY1_9AGAR</name>
<keyword evidence="2" id="KW-1185">Reference proteome</keyword>
<proteinExistence type="predicted"/>